<reference evidence="1 2" key="1">
    <citation type="journal article" date="2019" name="Int. J. Syst. Evol. Microbiol.">
        <title>The Global Catalogue of Microorganisms (GCM) 10K type strain sequencing project: providing services to taxonomists for standard genome sequencing and annotation.</title>
        <authorList>
            <consortium name="The Broad Institute Genomics Platform"/>
            <consortium name="The Broad Institute Genome Sequencing Center for Infectious Disease"/>
            <person name="Wu L."/>
            <person name="Ma J."/>
        </authorList>
    </citation>
    <scope>NUCLEOTIDE SEQUENCE [LARGE SCALE GENOMIC DNA]</scope>
    <source>
        <strain evidence="1 2">DT72</strain>
    </source>
</reference>
<organism evidence="1 2">
    <name type="scientific">Halorussus caseinilyticus</name>
    <dbReference type="NCBI Taxonomy" id="3034025"/>
    <lineage>
        <taxon>Archaea</taxon>
        <taxon>Methanobacteriati</taxon>
        <taxon>Methanobacteriota</taxon>
        <taxon>Stenosarchaea group</taxon>
        <taxon>Halobacteria</taxon>
        <taxon>Halobacteriales</taxon>
        <taxon>Haladaptataceae</taxon>
        <taxon>Halorussus</taxon>
    </lineage>
</organism>
<proteinExistence type="predicted"/>
<dbReference type="EMBL" id="JBHSZH010000004">
    <property type="protein sequence ID" value="MFC7079502.1"/>
    <property type="molecule type" value="Genomic_DNA"/>
</dbReference>
<gene>
    <name evidence="1" type="ORF">ACFQJ6_04405</name>
</gene>
<evidence type="ECO:0000313" key="2">
    <source>
        <dbReference type="Proteomes" id="UP001596407"/>
    </source>
</evidence>
<dbReference type="Proteomes" id="UP001596407">
    <property type="component" value="Unassembled WGS sequence"/>
</dbReference>
<keyword evidence="2" id="KW-1185">Reference proteome</keyword>
<dbReference type="GeneID" id="79305959"/>
<protein>
    <recommendedName>
        <fullName evidence="3">Tat (Twin-arginine translocation) pathway signal sequence</fullName>
    </recommendedName>
</protein>
<dbReference type="AlphaFoldDB" id="A0ABD5WK24"/>
<dbReference type="PROSITE" id="PS51318">
    <property type="entry name" value="TAT"/>
    <property type="match status" value="1"/>
</dbReference>
<evidence type="ECO:0008006" key="3">
    <source>
        <dbReference type="Google" id="ProtNLM"/>
    </source>
</evidence>
<accession>A0ABD5WK24</accession>
<evidence type="ECO:0000313" key="1">
    <source>
        <dbReference type="EMBL" id="MFC7079502.1"/>
    </source>
</evidence>
<dbReference type="RefSeq" id="WP_276282866.1">
    <property type="nucleotide sequence ID" value="NZ_CP119813.1"/>
</dbReference>
<dbReference type="InterPro" id="IPR006311">
    <property type="entry name" value="TAT_signal"/>
</dbReference>
<comment type="caution">
    <text evidence="1">The sequence shown here is derived from an EMBL/GenBank/DDBJ whole genome shotgun (WGS) entry which is preliminary data.</text>
</comment>
<name>A0ABD5WK24_9EURY</name>
<sequence length="195" mass="21236">MSDSNDNSKMTRRKLVQDGVAVTITAGFLGAGVAAASEPETKSNNDSESTIEVGIVTDVAAPEVEGLTVNDTAVSTSGTTDTIGYYVQSKDSLGTINWKWMNYTSWEYTGDELLWANSVGENKKVNKLWSFVGQEKEELEYRDNNDGKRVSALTTQVGEYDHPTDHALPWVRVSVNGAGDHGMDAYGSSYYDDTV</sequence>